<dbReference type="EMBL" id="JRPL02000005">
    <property type="protein sequence ID" value="TLD83775.1"/>
    <property type="molecule type" value="Genomic_DNA"/>
</dbReference>
<dbReference type="Proteomes" id="UP000029878">
    <property type="component" value="Unassembled WGS sequence"/>
</dbReference>
<dbReference type="OrthoDB" id="9805807at2"/>
<dbReference type="FunFam" id="3.90.1150.10:FF:000033">
    <property type="entry name" value="Cystathionine gamma-synthase"/>
    <property type="match status" value="1"/>
</dbReference>
<evidence type="ECO:0000313" key="6">
    <source>
        <dbReference type="EMBL" id="TLD83775.1"/>
    </source>
</evidence>
<reference evidence="6 7" key="1">
    <citation type="journal article" date="2014" name="Genome Announc.">
        <title>Draft genome sequences of eight enterohepatic helicobacter species isolated from both laboratory and wild rodents.</title>
        <authorList>
            <person name="Sheh A."/>
            <person name="Shen Z."/>
            <person name="Fox J.G."/>
        </authorList>
    </citation>
    <scope>NUCLEOTIDE SEQUENCE [LARGE SCALE GENOMIC DNA]</scope>
    <source>
        <strain evidence="6 7">ATCC 700114</strain>
    </source>
</reference>
<dbReference type="Pfam" id="PF01053">
    <property type="entry name" value="Cys_Met_Meta_PP"/>
    <property type="match status" value="1"/>
</dbReference>
<evidence type="ECO:0000256" key="2">
    <source>
        <dbReference type="ARBA" id="ARBA00009077"/>
    </source>
</evidence>
<evidence type="ECO:0000256" key="5">
    <source>
        <dbReference type="RuleBase" id="RU362118"/>
    </source>
</evidence>
<protein>
    <submittedName>
        <fullName evidence="6">PLP-dependent transferase</fullName>
    </submittedName>
</protein>
<dbReference type="InterPro" id="IPR000277">
    <property type="entry name" value="Cys/Met-Metab_PyrdxlP-dep_enz"/>
</dbReference>
<dbReference type="GO" id="GO:0003962">
    <property type="term" value="F:cystathionine gamma-synthase activity"/>
    <property type="evidence" value="ECO:0007669"/>
    <property type="project" value="TreeGrafter"/>
</dbReference>
<dbReference type="CDD" id="cd00614">
    <property type="entry name" value="CGS_like"/>
    <property type="match status" value="1"/>
</dbReference>
<dbReference type="Gene3D" id="3.40.640.10">
    <property type="entry name" value="Type I PLP-dependent aspartate aminotransferase-like (Major domain)"/>
    <property type="match status" value="1"/>
</dbReference>
<dbReference type="GO" id="GO:0030170">
    <property type="term" value="F:pyridoxal phosphate binding"/>
    <property type="evidence" value="ECO:0007669"/>
    <property type="project" value="InterPro"/>
</dbReference>
<sequence length="384" mass="41776">MNSTLDTTLIHGGATTDPRTGAVNTPIFQTSTYAQDELGKHRGYEYSRTKNPTRDGIESLIAECEGGKFGFAFASGMAALGTILSLFKSGDSIIISQNVYGGTFRILDKVFKNFNIGYKIVDTRDLDVLNSAITPEIKAVLIESPANPLLSVTPLAKVADLCKKKGILSIVDNTFMTPYLQQPLKLGIDIVVHSATKYLGGHSDLVAGLVVVNDESLAERIGFLQNSIGGVLAPFDSFLLIRGMKTLGLRMQRHCENALFLAEALSEHKAVEKVYYPGLASDSEYEIQKAQARGGGGMLSFTLKPNYDYRIFFKSTRIIVLAESLGGVESLLCHPASMTHASIPKDLREQMGISENLIRLSVGIEYAKDLLDDLNQAIDNSKQS</sequence>
<proteinExistence type="inferred from homology"/>
<comment type="cofactor">
    <cofactor evidence="1 5">
        <name>pyridoxal 5'-phosphate</name>
        <dbReference type="ChEBI" id="CHEBI:597326"/>
    </cofactor>
</comment>
<dbReference type="Gene3D" id="3.90.1150.10">
    <property type="entry name" value="Aspartate Aminotransferase, domain 1"/>
    <property type="match status" value="1"/>
</dbReference>
<dbReference type="GO" id="GO:0019343">
    <property type="term" value="P:cysteine biosynthetic process via cystathionine"/>
    <property type="evidence" value="ECO:0007669"/>
    <property type="project" value="TreeGrafter"/>
</dbReference>
<name>A0A4U8SCG7_9HELI</name>
<dbReference type="SUPFAM" id="SSF53383">
    <property type="entry name" value="PLP-dependent transferases"/>
    <property type="match status" value="1"/>
</dbReference>
<dbReference type="InterPro" id="IPR015421">
    <property type="entry name" value="PyrdxlP-dep_Trfase_major"/>
</dbReference>
<dbReference type="AlphaFoldDB" id="A0A4U8SCG7"/>
<comment type="similarity">
    <text evidence="2 5">Belongs to the trans-sulfuration enzymes family.</text>
</comment>
<dbReference type="GO" id="GO:0004123">
    <property type="term" value="F:cystathionine gamma-lyase activity"/>
    <property type="evidence" value="ECO:0007669"/>
    <property type="project" value="TreeGrafter"/>
</dbReference>
<organism evidence="6 7">
    <name type="scientific">Helicobacter trogontum</name>
    <dbReference type="NCBI Taxonomy" id="50960"/>
    <lineage>
        <taxon>Bacteria</taxon>
        <taxon>Pseudomonadati</taxon>
        <taxon>Campylobacterota</taxon>
        <taxon>Epsilonproteobacteria</taxon>
        <taxon>Campylobacterales</taxon>
        <taxon>Helicobacteraceae</taxon>
        <taxon>Helicobacter</taxon>
    </lineage>
</organism>
<dbReference type="FunFam" id="3.40.640.10:FF:000009">
    <property type="entry name" value="Cystathionine gamma-synthase homolog"/>
    <property type="match status" value="1"/>
</dbReference>
<dbReference type="PANTHER" id="PTHR11808">
    <property type="entry name" value="TRANS-SULFURATION ENZYME FAMILY MEMBER"/>
    <property type="match status" value="1"/>
</dbReference>
<dbReference type="InterPro" id="IPR054542">
    <property type="entry name" value="Cys_met_metab_PP"/>
</dbReference>
<dbReference type="GO" id="GO:0009086">
    <property type="term" value="P:methionine biosynthetic process"/>
    <property type="evidence" value="ECO:0007669"/>
    <property type="project" value="UniProtKB-ARBA"/>
</dbReference>
<evidence type="ECO:0000256" key="4">
    <source>
        <dbReference type="PIRSR" id="PIRSR001434-2"/>
    </source>
</evidence>
<accession>A0A4U8SCG7</accession>
<feature type="modified residue" description="N6-(pyridoxal phosphate)lysine" evidence="4">
    <location>
        <position position="197"/>
    </location>
</feature>
<dbReference type="InterPro" id="IPR015424">
    <property type="entry name" value="PyrdxlP-dep_Trfase"/>
</dbReference>
<evidence type="ECO:0000313" key="7">
    <source>
        <dbReference type="Proteomes" id="UP000029878"/>
    </source>
</evidence>
<dbReference type="PROSITE" id="PS00868">
    <property type="entry name" value="CYS_MET_METAB_PP"/>
    <property type="match status" value="1"/>
</dbReference>
<keyword evidence="3 4" id="KW-0663">Pyridoxal phosphate</keyword>
<dbReference type="GO" id="GO:0019346">
    <property type="term" value="P:transsulfuration"/>
    <property type="evidence" value="ECO:0007669"/>
    <property type="project" value="InterPro"/>
</dbReference>
<dbReference type="InterPro" id="IPR015422">
    <property type="entry name" value="PyrdxlP-dep_Trfase_small"/>
</dbReference>
<keyword evidence="6" id="KW-0808">Transferase</keyword>
<dbReference type="GO" id="GO:0005737">
    <property type="term" value="C:cytoplasm"/>
    <property type="evidence" value="ECO:0007669"/>
    <property type="project" value="TreeGrafter"/>
</dbReference>
<dbReference type="RefSeq" id="WP_034345229.1">
    <property type="nucleotide sequence ID" value="NZ_FZNG01000016.1"/>
</dbReference>
<evidence type="ECO:0000256" key="1">
    <source>
        <dbReference type="ARBA" id="ARBA00001933"/>
    </source>
</evidence>
<comment type="caution">
    <text evidence="6">The sequence shown here is derived from an EMBL/GenBank/DDBJ whole genome shotgun (WGS) entry which is preliminary data.</text>
</comment>
<gene>
    <name evidence="6" type="ORF">LS81_003265</name>
</gene>
<evidence type="ECO:0000256" key="3">
    <source>
        <dbReference type="ARBA" id="ARBA00022898"/>
    </source>
</evidence>
<dbReference type="PANTHER" id="PTHR11808:SF15">
    <property type="entry name" value="CYSTATHIONINE GAMMA-LYASE"/>
    <property type="match status" value="1"/>
</dbReference>
<dbReference type="PIRSF" id="PIRSF001434">
    <property type="entry name" value="CGS"/>
    <property type="match status" value="1"/>
</dbReference>